<comment type="caution">
    <text evidence="1">The sequence shown here is derived from an EMBL/GenBank/DDBJ whole genome shotgun (WGS) entry which is preliminary data.</text>
</comment>
<dbReference type="Proteomes" id="UP000237347">
    <property type="component" value="Unassembled WGS sequence"/>
</dbReference>
<protein>
    <submittedName>
        <fullName evidence="1">Uncharacterized protein</fullName>
    </submittedName>
</protein>
<keyword evidence="2" id="KW-1185">Reference proteome</keyword>
<accession>A0AAW0KSS5</accession>
<gene>
    <name evidence="1" type="ORF">CFP56_014783</name>
</gene>
<reference evidence="1 2" key="1">
    <citation type="journal article" date="2018" name="Sci. Data">
        <title>The draft genome sequence of cork oak.</title>
        <authorList>
            <person name="Ramos A.M."/>
            <person name="Usie A."/>
            <person name="Barbosa P."/>
            <person name="Barros P.M."/>
            <person name="Capote T."/>
            <person name="Chaves I."/>
            <person name="Simoes F."/>
            <person name="Abreu I."/>
            <person name="Carrasquinho I."/>
            <person name="Faro C."/>
            <person name="Guimaraes J.B."/>
            <person name="Mendonca D."/>
            <person name="Nobrega F."/>
            <person name="Rodrigues L."/>
            <person name="Saibo N.J.M."/>
            <person name="Varela M.C."/>
            <person name="Egas C."/>
            <person name="Matos J."/>
            <person name="Miguel C.M."/>
            <person name="Oliveira M.M."/>
            <person name="Ricardo C.P."/>
            <person name="Goncalves S."/>
        </authorList>
    </citation>
    <scope>NUCLEOTIDE SEQUENCE [LARGE SCALE GENOMIC DNA]</scope>
    <source>
        <strain evidence="2">cv. HL8</strain>
    </source>
</reference>
<proteinExistence type="predicted"/>
<name>A0AAW0KSS5_QUESU</name>
<evidence type="ECO:0000313" key="2">
    <source>
        <dbReference type="Proteomes" id="UP000237347"/>
    </source>
</evidence>
<dbReference type="AlphaFoldDB" id="A0AAW0KSS5"/>
<evidence type="ECO:0000313" key="1">
    <source>
        <dbReference type="EMBL" id="KAK7841864.1"/>
    </source>
</evidence>
<organism evidence="1 2">
    <name type="scientific">Quercus suber</name>
    <name type="common">Cork oak</name>
    <dbReference type="NCBI Taxonomy" id="58331"/>
    <lineage>
        <taxon>Eukaryota</taxon>
        <taxon>Viridiplantae</taxon>
        <taxon>Streptophyta</taxon>
        <taxon>Embryophyta</taxon>
        <taxon>Tracheophyta</taxon>
        <taxon>Spermatophyta</taxon>
        <taxon>Magnoliopsida</taxon>
        <taxon>eudicotyledons</taxon>
        <taxon>Gunneridae</taxon>
        <taxon>Pentapetalae</taxon>
        <taxon>rosids</taxon>
        <taxon>fabids</taxon>
        <taxon>Fagales</taxon>
        <taxon>Fagaceae</taxon>
        <taxon>Quercus</taxon>
    </lineage>
</organism>
<dbReference type="EMBL" id="PKMF04000232">
    <property type="protein sequence ID" value="KAK7841864.1"/>
    <property type="molecule type" value="Genomic_DNA"/>
</dbReference>
<sequence length="70" mass="8133">MQLKRKRRESFQDKAGARRKVDENLQGNGLFYLFGPAIEKSGYGMGLVRPVFSESLNLIRTFYPISWIHN</sequence>